<name>Q5ZW27_LEGPH</name>
<dbReference type="PANTHER" id="PTHR40661">
    <property type="match status" value="1"/>
</dbReference>
<dbReference type="Gene3D" id="2.10.109.10">
    <property type="entry name" value="Umud Fragment, subunit A"/>
    <property type="match status" value="1"/>
</dbReference>
<evidence type="ECO:0000256" key="1">
    <source>
        <dbReference type="ARBA" id="ARBA00023015"/>
    </source>
</evidence>
<dbReference type="SUPFAM" id="SSF51306">
    <property type="entry name" value="LexA/Signal peptidase"/>
    <property type="match status" value="1"/>
</dbReference>
<keyword evidence="3" id="KW-0804">Transcription</keyword>
<dbReference type="SMART" id="SM00530">
    <property type="entry name" value="HTH_XRE"/>
    <property type="match status" value="1"/>
</dbReference>
<accession>Q5ZW27</accession>
<evidence type="ECO:0000313" key="5">
    <source>
        <dbReference type="EMBL" id="AAU27344.1"/>
    </source>
</evidence>
<reference evidence="5 6" key="1">
    <citation type="journal article" date="2004" name="Science">
        <title>The genomic sequence of the accidental pathogen Legionella pneumophila.</title>
        <authorList>
            <person name="Chien M."/>
            <person name="Morozova I."/>
            <person name="Shi S."/>
            <person name="Sheng H."/>
            <person name="Chen J."/>
            <person name="Gomez S.M."/>
            <person name="Asamani G."/>
            <person name="Hill K."/>
            <person name="Nuara J."/>
            <person name="Feder M."/>
            <person name="Rineer J."/>
            <person name="Greenberg J.J."/>
            <person name="Steshenko V."/>
            <person name="Park S.H."/>
            <person name="Zhao B."/>
            <person name="Teplitskaya E."/>
            <person name="Edwards J.R."/>
            <person name="Pampou S."/>
            <person name="Georghiou A."/>
            <person name="Chou I.C."/>
            <person name="Iannuccilli W."/>
            <person name="Ulz M.E."/>
            <person name="Kim D.H."/>
            <person name="Geringer-Sameth A."/>
            <person name="Goldsberry C."/>
            <person name="Morozov P."/>
            <person name="Fischer S.G."/>
            <person name="Segal G."/>
            <person name="Qu X."/>
            <person name="Rzhetsky A."/>
            <person name="Zhang P."/>
            <person name="Cayanis E."/>
            <person name="De Jong P.J."/>
            <person name="Ju J."/>
            <person name="Kalachikov S."/>
            <person name="Shuman H.A."/>
            <person name="Russo J.J."/>
        </authorList>
    </citation>
    <scope>NUCLEOTIDE SEQUENCE [LARGE SCALE GENOMIC DNA]</scope>
    <source>
        <strain evidence="6">Philadelphia 1 / ATCC 33152 / DSM 7513</strain>
    </source>
</reference>
<proteinExistence type="predicted"/>
<dbReference type="PaxDb" id="272624-lpg1260"/>
<dbReference type="Gene3D" id="1.10.260.40">
    <property type="entry name" value="lambda repressor-like DNA-binding domains"/>
    <property type="match status" value="1"/>
</dbReference>
<feature type="domain" description="HTH cro/C1-type" evidence="4">
    <location>
        <begin position="31"/>
        <end position="86"/>
    </location>
</feature>
<dbReference type="Proteomes" id="UP000000609">
    <property type="component" value="Chromosome"/>
</dbReference>
<dbReference type="KEGG" id="lpn:lpg1260"/>
<dbReference type="CDD" id="cd00093">
    <property type="entry name" value="HTH_XRE"/>
    <property type="match status" value="1"/>
</dbReference>
<sequence length="246" mass="28239">MRMSQYLLSYFLRIFLYANRMSIKEKIGLRIKQERMSKKLTMKALAELTDNLNISRINNYERGERTPGPEEIKQLARALEVSPSFLMCLSDDRQGSFKTPGLGGLLPILDYKSACYPALVIQRIKEESYSEKLDLIPISSTVQKRIGKNAFALAVKDESMAPEFKFDDILIVDPDTQPNPGDYIVARLENEPEIIIRKFKQLSVSKEKPEFELVAINNDWPDVKISKELNEIFIGSVISLFRTIKR</sequence>
<keyword evidence="1" id="KW-0805">Transcription regulation</keyword>
<dbReference type="InterPro" id="IPR010982">
    <property type="entry name" value="Lambda_DNA-bd_dom_sf"/>
</dbReference>
<dbReference type="PROSITE" id="PS50943">
    <property type="entry name" value="HTH_CROC1"/>
    <property type="match status" value="1"/>
</dbReference>
<gene>
    <name evidence="5" type="primary">prpA</name>
    <name evidence="5" type="ordered locus">lpg1260</name>
</gene>
<dbReference type="InterPro" id="IPR015927">
    <property type="entry name" value="Peptidase_S24_S26A/B/C"/>
</dbReference>
<protein>
    <submittedName>
        <fullName evidence="5">Phage repressor</fullName>
    </submittedName>
</protein>
<dbReference type="InterPro" id="IPR036286">
    <property type="entry name" value="LexA/Signal_pep-like_sf"/>
</dbReference>
<evidence type="ECO:0000256" key="3">
    <source>
        <dbReference type="ARBA" id="ARBA00023163"/>
    </source>
</evidence>
<dbReference type="GO" id="GO:0003677">
    <property type="term" value="F:DNA binding"/>
    <property type="evidence" value="ECO:0007669"/>
    <property type="project" value="UniProtKB-KW"/>
</dbReference>
<dbReference type="PATRIC" id="fig|272624.6.peg.1324"/>
<evidence type="ECO:0000259" key="4">
    <source>
        <dbReference type="PROSITE" id="PS50943"/>
    </source>
</evidence>
<evidence type="ECO:0000256" key="2">
    <source>
        <dbReference type="ARBA" id="ARBA00023125"/>
    </source>
</evidence>
<dbReference type="STRING" id="272624.lpg1260"/>
<organism evidence="5 6">
    <name type="scientific">Legionella pneumophila subsp. pneumophila (strain Philadelphia 1 / ATCC 33152 / DSM 7513)</name>
    <dbReference type="NCBI Taxonomy" id="272624"/>
    <lineage>
        <taxon>Bacteria</taxon>
        <taxon>Pseudomonadati</taxon>
        <taxon>Pseudomonadota</taxon>
        <taxon>Gammaproteobacteria</taxon>
        <taxon>Legionellales</taxon>
        <taxon>Legionellaceae</taxon>
        <taxon>Legionella</taxon>
    </lineage>
</organism>
<dbReference type="InterPro" id="IPR039418">
    <property type="entry name" value="LexA-like"/>
</dbReference>
<dbReference type="HOGENOM" id="CLU_066192_1_3_6"/>
<dbReference type="Pfam" id="PF01381">
    <property type="entry name" value="HTH_3"/>
    <property type="match status" value="1"/>
</dbReference>
<dbReference type="eggNOG" id="COG1974">
    <property type="taxonomic scope" value="Bacteria"/>
</dbReference>
<dbReference type="InterPro" id="IPR001387">
    <property type="entry name" value="Cro/C1-type_HTH"/>
</dbReference>
<keyword evidence="6" id="KW-1185">Reference proteome</keyword>
<dbReference type="SUPFAM" id="SSF47413">
    <property type="entry name" value="lambda repressor-like DNA-binding domains"/>
    <property type="match status" value="1"/>
</dbReference>
<dbReference type="EMBL" id="AE017354">
    <property type="protein sequence ID" value="AAU27344.1"/>
    <property type="molecule type" value="Genomic_DNA"/>
</dbReference>
<dbReference type="AlphaFoldDB" id="Q5ZW27"/>
<dbReference type="PANTHER" id="PTHR40661:SF3">
    <property type="entry name" value="FELS-1 PROPHAGE TRANSCRIPTIONAL REGULATOR"/>
    <property type="match status" value="1"/>
</dbReference>
<dbReference type="Pfam" id="PF00717">
    <property type="entry name" value="Peptidase_S24"/>
    <property type="match status" value="1"/>
</dbReference>
<dbReference type="CDD" id="cd06529">
    <property type="entry name" value="S24_LexA-like"/>
    <property type="match status" value="1"/>
</dbReference>
<evidence type="ECO:0000313" key="6">
    <source>
        <dbReference type="Proteomes" id="UP000000609"/>
    </source>
</evidence>
<dbReference type="OrthoDB" id="9791537at2"/>
<keyword evidence="2" id="KW-0238">DNA-binding</keyword>